<keyword evidence="1" id="KW-0472">Membrane</keyword>
<name>A0A8B8GIZ1_9HEMI</name>
<dbReference type="PANTHER" id="PTHR12654">
    <property type="entry name" value="BILE ACID BETA-GLUCOSIDASE-RELATED"/>
    <property type="match status" value="1"/>
</dbReference>
<sequence>MLGRLFIRAPVMSHDVPRYGWKVDFDHKFPDLRTPTYVPRFKQILQLLPLIFRYIFYMLYCFIKGQKPIMDFFFPIKSKHMYGVPVGGIGGGTIGRGFKGEFCRYQVIPGMYEYETIQANQFIVNIQDINNTTVYNNVLSCLKCNNKTLYNWKWDFPANQAKYTGLYPRSWSEYFIPEHDIKLICKQISPVIPNNYKDSSIPGGVFIWTVENNSDQQYFVSLIFTFASGIGVPTYSTGLASCQPFNLNEEGTEVAGSLIHNCYKNMNCTYVVGGLIKEGVTFSQLNFDPNSNGMTISKSLKLFGELRDTQLDNNNLYMRNKEVASAICIKQCLSPNSSKSYEFGLFIDMPKIKFPKSNIEYLRYYTKFFGNNGKAGPKLMHYSMKNYKNWEYEIENWQNPILNDLLLPDWYKSAIFNEVYFIADGGTVWLLPLKEDCNRFNSTDPRYEYGYFGYLEGHEYRMYNTYDVHFYASFTLAKLWPKLQACIQYQFRDTIDNSLNIIRKHLACGKKGLRKYKYSVPHDLGDPEEDPFNLVNAYLVHDVSEWRDLNLKFVLQCYRDYTEFGDTKYLVDMFPQIKNVMKKALTWDTDGDGMIENSGTADQTFDTWIMTGVSAYCGSLWLAALYCTVQIANILKQEDISEKYLTILNKAKESYNAILWNGEYYDFDSSGQYHSKSIMADQLCGEWYLKCCGVKEEVFPIDRVRKSLSTIYKMNVQGFNGGTMGAVNGMMPDGNSDTFSVQSEEVWTGVTYALASLMVSYGLREEGFNTAKGVYNTVYNNIGMAYETPEAIYSKNAYRSVGYMRPLSIWSIQYALNNIKKNL</sequence>
<dbReference type="GeneID" id="112692523"/>
<keyword evidence="4" id="KW-1185">Reference proteome</keyword>
<feature type="domain" description="Glycosyl-hydrolase family 116 N-terminal" evidence="3">
    <location>
        <begin position="83"/>
        <end position="390"/>
    </location>
</feature>
<evidence type="ECO:0000313" key="4">
    <source>
        <dbReference type="Proteomes" id="UP000694846"/>
    </source>
</evidence>
<comment type="similarity">
    <text evidence="1">Belongs to the non-lysosomal glucosylceramidase family.</text>
</comment>
<dbReference type="GO" id="GO:0004348">
    <property type="term" value="F:glucosylceramidase activity"/>
    <property type="evidence" value="ECO:0007669"/>
    <property type="project" value="UniProtKB-EC"/>
</dbReference>
<evidence type="ECO:0000259" key="2">
    <source>
        <dbReference type="Pfam" id="PF04685"/>
    </source>
</evidence>
<dbReference type="InterPro" id="IPR008928">
    <property type="entry name" value="6-hairpin_glycosidase_sf"/>
</dbReference>
<dbReference type="EC" id="3.2.1.45" evidence="1"/>
<dbReference type="Pfam" id="PF12215">
    <property type="entry name" value="Glyco_hydr_116N"/>
    <property type="match status" value="1"/>
</dbReference>
<keyword evidence="1" id="KW-0378">Hydrolase</keyword>
<dbReference type="PANTHER" id="PTHR12654:SF0">
    <property type="entry name" value="NON-LYSOSOMAL GLUCOSYLCERAMIDASE"/>
    <property type="match status" value="1"/>
</dbReference>
<dbReference type="OrthoDB" id="730489at2759"/>
<dbReference type="InterPro" id="IPR052566">
    <property type="entry name" value="Non-lysos_glucosylceramidase"/>
</dbReference>
<dbReference type="InterPro" id="IPR024462">
    <property type="entry name" value="GH116_N"/>
</dbReference>
<dbReference type="InterPro" id="IPR012341">
    <property type="entry name" value="6hp_glycosidase-like_sf"/>
</dbReference>
<dbReference type="Proteomes" id="UP000694846">
    <property type="component" value="Unplaced"/>
</dbReference>
<dbReference type="SUPFAM" id="SSF48208">
    <property type="entry name" value="Six-hairpin glycosidases"/>
    <property type="match status" value="1"/>
</dbReference>
<dbReference type="PIRSF" id="PIRSF028944">
    <property type="entry name" value="Beta_gluc_GBA2"/>
    <property type="match status" value="1"/>
</dbReference>
<proteinExistence type="inferred from homology"/>
<comment type="function">
    <text evidence="1">Non-lysosomal glucosylceramidase that catalyzes the hydrolysis of glucosylceramide (GlcCer) to free glucose and ceramide.</text>
</comment>
<dbReference type="InterPro" id="IPR014551">
    <property type="entry name" value="B_Glucosidase_GBA2-typ"/>
</dbReference>
<organism evidence="4 5">
    <name type="scientific">Sipha flava</name>
    <name type="common">yellow sugarcane aphid</name>
    <dbReference type="NCBI Taxonomy" id="143950"/>
    <lineage>
        <taxon>Eukaryota</taxon>
        <taxon>Metazoa</taxon>
        <taxon>Ecdysozoa</taxon>
        <taxon>Arthropoda</taxon>
        <taxon>Hexapoda</taxon>
        <taxon>Insecta</taxon>
        <taxon>Pterygota</taxon>
        <taxon>Neoptera</taxon>
        <taxon>Paraneoptera</taxon>
        <taxon>Hemiptera</taxon>
        <taxon>Sternorrhyncha</taxon>
        <taxon>Aphidomorpha</taxon>
        <taxon>Aphidoidea</taxon>
        <taxon>Aphididae</taxon>
        <taxon>Sipha</taxon>
    </lineage>
</organism>
<dbReference type="AlphaFoldDB" id="A0A8B8GIZ1"/>
<protein>
    <recommendedName>
        <fullName evidence="1">Non-lysosomal glucosylceramidase</fullName>
        <shortName evidence="1">NLGase</shortName>
        <ecNumber evidence="1">3.2.1.45</ecNumber>
    </recommendedName>
</protein>
<evidence type="ECO:0000256" key="1">
    <source>
        <dbReference type="PIRNR" id="PIRNR028944"/>
    </source>
</evidence>
<gene>
    <name evidence="5" type="primary">LOC112692523</name>
</gene>
<dbReference type="Gene3D" id="1.50.10.10">
    <property type="match status" value="1"/>
</dbReference>
<dbReference type="GO" id="GO:0005975">
    <property type="term" value="P:carbohydrate metabolic process"/>
    <property type="evidence" value="ECO:0007669"/>
    <property type="project" value="InterPro"/>
</dbReference>
<dbReference type="GO" id="GO:0016020">
    <property type="term" value="C:membrane"/>
    <property type="evidence" value="ECO:0007669"/>
    <property type="project" value="InterPro"/>
</dbReference>
<keyword evidence="1" id="KW-0326">Glycosidase</keyword>
<dbReference type="Pfam" id="PF04685">
    <property type="entry name" value="DUF608"/>
    <property type="match status" value="1"/>
</dbReference>
<keyword evidence="1" id="KW-0443">Lipid metabolism</keyword>
<evidence type="ECO:0000313" key="5">
    <source>
        <dbReference type="RefSeq" id="XP_025422993.1"/>
    </source>
</evidence>
<dbReference type="GO" id="GO:0008422">
    <property type="term" value="F:beta-glucosidase activity"/>
    <property type="evidence" value="ECO:0007669"/>
    <property type="project" value="TreeGrafter"/>
</dbReference>
<evidence type="ECO:0000259" key="3">
    <source>
        <dbReference type="Pfam" id="PF12215"/>
    </source>
</evidence>
<accession>A0A8B8GIZ1</accession>
<dbReference type="RefSeq" id="XP_025422993.1">
    <property type="nucleotide sequence ID" value="XM_025567208.1"/>
</dbReference>
<comment type="catalytic activity">
    <reaction evidence="1">
        <text>a beta-D-glucosyl-(1&lt;-&gt;1')-N-acylsphing-4-enine + H2O = an N-acylsphing-4-enine + D-glucose</text>
        <dbReference type="Rhea" id="RHEA:13269"/>
        <dbReference type="ChEBI" id="CHEBI:4167"/>
        <dbReference type="ChEBI" id="CHEBI:15377"/>
        <dbReference type="ChEBI" id="CHEBI:22801"/>
        <dbReference type="ChEBI" id="CHEBI:52639"/>
        <dbReference type="EC" id="3.2.1.45"/>
    </reaction>
</comment>
<feature type="domain" description="Glycosyl-hydrolase family 116 catalytic region" evidence="2">
    <location>
        <begin position="450"/>
        <end position="812"/>
    </location>
</feature>
<reference evidence="5" key="1">
    <citation type="submission" date="2025-08" db="UniProtKB">
        <authorList>
            <consortium name="RefSeq"/>
        </authorList>
    </citation>
    <scope>IDENTIFICATION</scope>
    <source>
        <tissue evidence="5">Whole body</tissue>
    </source>
</reference>
<dbReference type="GO" id="GO:0006680">
    <property type="term" value="P:glucosylceramide catabolic process"/>
    <property type="evidence" value="ECO:0007669"/>
    <property type="project" value="InterPro"/>
</dbReference>
<dbReference type="InterPro" id="IPR006775">
    <property type="entry name" value="GH116_catalytic"/>
</dbReference>